<comment type="caution">
    <text evidence="1">The sequence shown here is derived from an EMBL/GenBank/DDBJ whole genome shotgun (WGS) entry which is preliminary data.</text>
</comment>
<accession>A0A8J2S9T2</accession>
<dbReference type="AlphaFoldDB" id="A0A8J2S9T2"/>
<evidence type="ECO:0000313" key="1">
    <source>
        <dbReference type="EMBL" id="CAH0368468.1"/>
    </source>
</evidence>
<sequence>PNLVHLTDYTATTAAGPFFLVHVVVFRHLSPEHGLGHPLVVREPLAVRLDLALLRHVVVGDVDAGQAVHVPVVGLDDVVVLRAHEERHEDARLLRAHHLPQPVEGHVRGLAVRHDQYNKLRLVAVALGVPLAAQQRPQARAEWRPPARRAPVEQRLDVLLAVDLVPRRVVQKLHVEPVRVVHDEEQVRELDQGFLQLLPPRLRVHRVRRVGDLVHGAAVVGDHHDVRSRDRQQVAHDVLGQVQLVLHVPHAVAHGQVRRLVHEADNLARLLLLRDRLGRRRDGHRRRRRRVERVGRRRLTHGCA</sequence>
<dbReference type="EMBL" id="CAKKNE010000002">
    <property type="protein sequence ID" value="CAH0368468.1"/>
    <property type="molecule type" value="Genomic_DNA"/>
</dbReference>
<keyword evidence="2" id="KW-1185">Reference proteome</keyword>
<dbReference type="Proteomes" id="UP000789595">
    <property type="component" value="Unassembled WGS sequence"/>
</dbReference>
<reference evidence="1" key="1">
    <citation type="submission" date="2021-11" db="EMBL/GenBank/DDBJ databases">
        <authorList>
            <consortium name="Genoscope - CEA"/>
            <person name="William W."/>
        </authorList>
    </citation>
    <scope>NUCLEOTIDE SEQUENCE</scope>
</reference>
<organism evidence="1 2">
    <name type="scientific">Pelagomonas calceolata</name>
    <dbReference type="NCBI Taxonomy" id="35677"/>
    <lineage>
        <taxon>Eukaryota</taxon>
        <taxon>Sar</taxon>
        <taxon>Stramenopiles</taxon>
        <taxon>Ochrophyta</taxon>
        <taxon>Pelagophyceae</taxon>
        <taxon>Pelagomonadales</taxon>
        <taxon>Pelagomonadaceae</taxon>
        <taxon>Pelagomonas</taxon>
    </lineage>
</organism>
<feature type="non-terminal residue" evidence="1">
    <location>
        <position position="1"/>
    </location>
</feature>
<name>A0A8J2S9T2_9STRA</name>
<gene>
    <name evidence="1" type="ORF">PECAL_2P15340</name>
</gene>
<proteinExistence type="predicted"/>
<protein>
    <submittedName>
        <fullName evidence="1">Uncharacterized protein</fullName>
    </submittedName>
</protein>
<evidence type="ECO:0000313" key="2">
    <source>
        <dbReference type="Proteomes" id="UP000789595"/>
    </source>
</evidence>